<dbReference type="InterPro" id="IPR029024">
    <property type="entry name" value="TerB-like"/>
</dbReference>
<accession>A0A087AGV6</accession>
<dbReference type="AlphaFoldDB" id="A0A087AGV6"/>
<name>A0A087AGV6_9BIFI</name>
<keyword evidence="2" id="KW-1185">Reference proteome</keyword>
<evidence type="ECO:0000313" key="2">
    <source>
        <dbReference type="Proteomes" id="UP000028995"/>
    </source>
</evidence>
<dbReference type="eggNOG" id="ENOG5032G21">
    <property type="taxonomic scope" value="Bacteria"/>
</dbReference>
<dbReference type="Proteomes" id="UP000028995">
    <property type="component" value="Unassembled WGS sequence"/>
</dbReference>
<dbReference type="OrthoDB" id="3238406at2"/>
<dbReference type="STRING" id="35760.BCHO_0086"/>
<organism evidence="1 2">
    <name type="scientific">Bifidobacterium choerinum</name>
    <dbReference type="NCBI Taxonomy" id="35760"/>
    <lineage>
        <taxon>Bacteria</taxon>
        <taxon>Bacillati</taxon>
        <taxon>Actinomycetota</taxon>
        <taxon>Actinomycetes</taxon>
        <taxon>Bifidobacteriales</taxon>
        <taxon>Bifidobacteriaceae</taxon>
        <taxon>Bifidobacterium</taxon>
    </lineage>
</organism>
<dbReference type="RefSeq" id="WP_024540367.1">
    <property type="nucleotide sequence ID" value="NZ_JGYU01000002.1"/>
</dbReference>
<gene>
    <name evidence="1" type="ORF">BCHO_0086</name>
</gene>
<sequence>MKNCDVRMALSVLYYLILVDGQSQERELQLFEQLGEQFDAAEFKACRETVIADCEKQVAGAADDFEHYELVAEGVDKALACKPAAKGPQIPLSMVLWDMLAVAHADRACSAEEERLIKHVVRVNNVDQRLYRQFVYTMNACVAVGAQLEAVENSSMNYSEAKPIVDELEHRRDVMVAGALDVINDSRMPAVPAAQQVQEDIVDQGMRGVGNFMNEAGQAIGDAAGKAGNAIGDAAGKAGHAIADAAGQVGNAMGAVGNEVQKGATQAWNNVANTVGGWFKRN</sequence>
<dbReference type="SUPFAM" id="SSF158682">
    <property type="entry name" value="TerB-like"/>
    <property type="match status" value="1"/>
</dbReference>
<dbReference type="EMBL" id="JGYU01000002">
    <property type="protein sequence ID" value="KFI58006.1"/>
    <property type="molecule type" value="Genomic_DNA"/>
</dbReference>
<protein>
    <submittedName>
        <fullName evidence="1">Tellurite resistance protein TerB</fullName>
    </submittedName>
</protein>
<proteinExistence type="predicted"/>
<dbReference type="Gene3D" id="1.20.120.20">
    <property type="entry name" value="Apolipoprotein"/>
    <property type="match status" value="1"/>
</dbReference>
<dbReference type="Gene3D" id="1.10.3680.10">
    <property type="entry name" value="TerB-like"/>
    <property type="match status" value="1"/>
</dbReference>
<comment type="caution">
    <text evidence="1">The sequence shown here is derived from an EMBL/GenBank/DDBJ whole genome shotgun (WGS) entry which is preliminary data.</text>
</comment>
<reference evidence="1 2" key="1">
    <citation type="submission" date="2014-03" db="EMBL/GenBank/DDBJ databases">
        <title>Genomics of Bifidobacteria.</title>
        <authorList>
            <person name="Ventura M."/>
            <person name="Milani C."/>
            <person name="Lugli G.A."/>
        </authorList>
    </citation>
    <scope>NUCLEOTIDE SEQUENCE [LARGE SCALE GENOMIC DNA]</scope>
    <source>
        <strain evidence="1 2">LMG 10510</strain>
    </source>
</reference>
<evidence type="ECO:0000313" key="1">
    <source>
        <dbReference type="EMBL" id="KFI58006.1"/>
    </source>
</evidence>